<dbReference type="AlphaFoldDB" id="A0A8X7W8E5"/>
<dbReference type="Proteomes" id="UP000886595">
    <property type="component" value="Unassembled WGS sequence"/>
</dbReference>
<gene>
    <name evidence="4" type="ORF">Bca52824_007585</name>
</gene>
<accession>A0A8X7W8E5</accession>
<organism evidence="4 5">
    <name type="scientific">Brassica carinata</name>
    <name type="common">Ethiopian mustard</name>
    <name type="synonym">Abyssinian cabbage</name>
    <dbReference type="NCBI Taxonomy" id="52824"/>
    <lineage>
        <taxon>Eukaryota</taxon>
        <taxon>Viridiplantae</taxon>
        <taxon>Streptophyta</taxon>
        <taxon>Embryophyta</taxon>
        <taxon>Tracheophyta</taxon>
        <taxon>Spermatophyta</taxon>
        <taxon>Magnoliopsida</taxon>
        <taxon>eudicotyledons</taxon>
        <taxon>Gunneridae</taxon>
        <taxon>Pentapetalae</taxon>
        <taxon>rosids</taxon>
        <taxon>malvids</taxon>
        <taxon>Brassicales</taxon>
        <taxon>Brassicaceae</taxon>
        <taxon>Brassiceae</taxon>
        <taxon>Brassica</taxon>
    </lineage>
</organism>
<dbReference type="InterPro" id="IPR035921">
    <property type="entry name" value="F/V-ATP_Csub_sf"/>
</dbReference>
<protein>
    <submittedName>
        <fullName evidence="4">Uncharacterized protein</fullName>
    </submittedName>
</protein>
<name>A0A8X7W8E5_BRACI</name>
<dbReference type="SUPFAM" id="SSF81333">
    <property type="entry name" value="F1F0 ATP synthase subunit C"/>
    <property type="match status" value="1"/>
</dbReference>
<comment type="similarity">
    <text evidence="1">Belongs to the V-ATPase proteolipid subunit family.</text>
</comment>
<dbReference type="CDD" id="cd18176">
    <property type="entry name" value="ATP-synt_Vo_c_ATP6C_rpt2"/>
    <property type="match status" value="1"/>
</dbReference>
<evidence type="ECO:0000313" key="4">
    <source>
        <dbReference type="EMBL" id="KAG2324857.1"/>
    </source>
</evidence>
<evidence type="ECO:0000313" key="5">
    <source>
        <dbReference type="Proteomes" id="UP000886595"/>
    </source>
</evidence>
<dbReference type="PANTHER" id="PTHR10263">
    <property type="entry name" value="V-TYPE PROTON ATPASE PROTEOLIPID SUBUNIT"/>
    <property type="match status" value="1"/>
</dbReference>
<sequence length="111" mass="12078">MHVSSHAVCLRSYVASLQNLVIRRAVVGESFQNKTQIFLYIIGKGKILCYHQYWNQPKGKSYYLVDGYAHLSSGLACGLAGLSGLSAVMAIGIVGNAGVRVNAQQPKFFVE</sequence>
<comment type="caution">
    <text evidence="4">The sequence shown here is derived from an EMBL/GenBank/DDBJ whole genome shotgun (WGS) entry which is preliminary data.</text>
</comment>
<evidence type="ECO:0000256" key="3">
    <source>
        <dbReference type="ARBA" id="ARBA00023065"/>
    </source>
</evidence>
<reference evidence="4 5" key="1">
    <citation type="submission" date="2020-02" db="EMBL/GenBank/DDBJ databases">
        <authorList>
            <person name="Ma Q."/>
            <person name="Huang Y."/>
            <person name="Song X."/>
            <person name="Pei D."/>
        </authorList>
    </citation>
    <scope>NUCLEOTIDE SEQUENCE [LARGE SCALE GENOMIC DNA]</scope>
    <source>
        <strain evidence="4">Sxm20200214</strain>
        <tissue evidence="4">Leaf</tissue>
    </source>
</reference>
<keyword evidence="5" id="KW-1185">Reference proteome</keyword>
<dbReference type="Gene3D" id="1.20.120.610">
    <property type="entry name" value="lithium bound rotor ring of v- atpase"/>
    <property type="match status" value="1"/>
</dbReference>
<evidence type="ECO:0000256" key="1">
    <source>
        <dbReference type="ARBA" id="ARBA00007296"/>
    </source>
</evidence>
<dbReference type="GO" id="GO:0006811">
    <property type="term" value="P:monoatomic ion transport"/>
    <property type="evidence" value="ECO:0007669"/>
    <property type="project" value="UniProtKB-KW"/>
</dbReference>
<keyword evidence="3" id="KW-0406">Ion transport</keyword>
<dbReference type="OrthoDB" id="1744869at2759"/>
<proteinExistence type="inferred from homology"/>
<evidence type="ECO:0000256" key="2">
    <source>
        <dbReference type="ARBA" id="ARBA00022448"/>
    </source>
</evidence>
<keyword evidence="2" id="KW-0813">Transport</keyword>
<dbReference type="EMBL" id="JAAMPC010000002">
    <property type="protein sequence ID" value="KAG2324857.1"/>
    <property type="molecule type" value="Genomic_DNA"/>
</dbReference>